<dbReference type="SUPFAM" id="SSF50677">
    <property type="entry name" value="ValRS/IleRS/LeuRS editing domain"/>
    <property type="match status" value="1"/>
</dbReference>
<evidence type="ECO:0000256" key="10">
    <source>
        <dbReference type="ARBA" id="ARBA00029936"/>
    </source>
</evidence>
<dbReference type="Gene3D" id="1.10.730.10">
    <property type="entry name" value="Isoleucyl-tRNA Synthetase, Domain 1"/>
    <property type="match status" value="1"/>
</dbReference>
<dbReference type="GO" id="GO:0005829">
    <property type="term" value="C:cytosol"/>
    <property type="evidence" value="ECO:0007669"/>
    <property type="project" value="TreeGrafter"/>
</dbReference>
<dbReference type="GO" id="GO:0005524">
    <property type="term" value="F:ATP binding"/>
    <property type="evidence" value="ECO:0007669"/>
    <property type="project" value="UniProtKB-KW"/>
</dbReference>
<keyword evidence="4" id="KW-0963">Cytoplasm</keyword>
<evidence type="ECO:0000256" key="8">
    <source>
        <dbReference type="ARBA" id="ARBA00022917"/>
    </source>
</evidence>
<reference evidence="15 16" key="1">
    <citation type="journal article" date="2016" name="Nat. Commun.">
        <title>Thousands of microbial genomes shed light on interconnected biogeochemical processes in an aquifer system.</title>
        <authorList>
            <person name="Anantharaman K."/>
            <person name="Brown C.T."/>
            <person name="Hug L.A."/>
            <person name="Sharon I."/>
            <person name="Castelle C.J."/>
            <person name="Probst A.J."/>
            <person name="Thomas B.C."/>
            <person name="Singh A."/>
            <person name="Wilkins M.J."/>
            <person name="Karaoz U."/>
            <person name="Brodie E.L."/>
            <person name="Williams K.H."/>
            <person name="Hubbard S.S."/>
            <person name="Banfield J.F."/>
        </authorList>
    </citation>
    <scope>NUCLEOTIDE SEQUENCE [LARGE SCALE GENOMIC DNA]</scope>
</reference>
<evidence type="ECO:0000256" key="4">
    <source>
        <dbReference type="ARBA" id="ARBA00022490"/>
    </source>
</evidence>
<feature type="domain" description="Aminoacyl-tRNA synthetase class Ia" evidence="13">
    <location>
        <begin position="484"/>
        <end position="602"/>
    </location>
</feature>
<dbReference type="GO" id="GO:0006438">
    <property type="term" value="P:valyl-tRNA aminoacylation"/>
    <property type="evidence" value="ECO:0007669"/>
    <property type="project" value="InterPro"/>
</dbReference>
<evidence type="ECO:0000313" key="15">
    <source>
        <dbReference type="EMBL" id="OHA74491.1"/>
    </source>
</evidence>
<dbReference type="GO" id="GO:0002161">
    <property type="term" value="F:aminoacyl-tRNA deacylase activity"/>
    <property type="evidence" value="ECO:0007669"/>
    <property type="project" value="InterPro"/>
</dbReference>
<dbReference type="Pfam" id="PF08264">
    <property type="entry name" value="Anticodon_1"/>
    <property type="match status" value="1"/>
</dbReference>
<dbReference type="Gene3D" id="3.90.740.10">
    <property type="entry name" value="Valyl/Leucyl/Isoleucyl-tRNA synthetase, editing domain"/>
    <property type="match status" value="1"/>
</dbReference>
<dbReference type="PANTHER" id="PTHR11946:SF93">
    <property type="entry name" value="VALINE--TRNA LIGASE, CHLOROPLASTIC_MITOCHONDRIAL 2"/>
    <property type="match status" value="1"/>
</dbReference>
<feature type="domain" description="Methionyl/Valyl/Leucyl/Isoleucyl-tRNA synthetase anticodon-binding" evidence="14">
    <location>
        <begin position="655"/>
        <end position="765"/>
    </location>
</feature>
<dbReference type="CDD" id="cd00817">
    <property type="entry name" value="ValRS_core"/>
    <property type="match status" value="1"/>
</dbReference>
<evidence type="ECO:0000256" key="7">
    <source>
        <dbReference type="ARBA" id="ARBA00022840"/>
    </source>
</evidence>
<evidence type="ECO:0000256" key="6">
    <source>
        <dbReference type="ARBA" id="ARBA00022741"/>
    </source>
</evidence>
<dbReference type="InterPro" id="IPR014729">
    <property type="entry name" value="Rossmann-like_a/b/a_fold"/>
</dbReference>
<protein>
    <recommendedName>
        <fullName evidence="3">valine--tRNA ligase</fullName>
        <ecNumber evidence="3">6.1.1.9</ecNumber>
    </recommendedName>
    <alternativeName>
        <fullName evidence="10">Valyl-tRNA synthetase</fullName>
    </alternativeName>
</protein>
<dbReference type="InterPro" id="IPR002303">
    <property type="entry name" value="Valyl-tRNA_ligase"/>
</dbReference>
<dbReference type="PANTHER" id="PTHR11946">
    <property type="entry name" value="VALYL-TRNA SYNTHETASES"/>
    <property type="match status" value="1"/>
</dbReference>
<dbReference type="Gene3D" id="3.40.50.620">
    <property type="entry name" value="HUPs"/>
    <property type="match status" value="3"/>
</dbReference>
<evidence type="ECO:0000256" key="12">
    <source>
        <dbReference type="RuleBase" id="RU363035"/>
    </source>
</evidence>
<comment type="subcellular location">
    <subcellularLocation>
        <location evidence="1">Cytoplasm</location>
    </subcellularLocation>
</comment>
<keyword evidence="8 12" id="KW-0648">Protein biosynthesis</keyword>
<dbReference type="GO" id="GO:0004832">
    <property type="term" value="F:valine-tRNA ligase activity"/>
    <property type="evidence" value="ECO:0007669"/>
    <property type="project" value="UniProtKB-EC"/>
</dbReference>
<evidence type="ECO:0000313" key="16">
    <source>
        <dbReference type="Proteomes" id="UP000177081"/>
    </source>
</evidence>
<dbReference type="SUPFAM" id="SSF47323">
    <property type="entry name" value="Anticodon-binding domain of a subclass of class I aminoacyl-tRNA synthetases"/>
    <property type="match status" value="1"/>
</dbReference>
<keyword evidence="9 12" id="KW-0030">Aminoacyl-tRNA synthetase</keyword>
<evidence type="ECO:0000259" key="13">
    <source>
        <dbReference type="Pfam" id="PF00133"/>
    </source>
</evidence>
<feature type="non-terminal residue" evidence="15">
    <location>
        <position position="1"/>
    </location>
</feature>
<evidence type="ECO:0000256" key="2">
    <source>
        <dbReference type="ARBA" id="ARBA00011245"/>
    </source>
</evidence>
<dbReference type="Pfam" id="PF00133">
    <property type="entry name" value="tRNA-synt_1"/>
    <property type="match status" value="2"/>
</dbReference>
<organism evidence="15 16">
    <name type="scientific">Candidatus Wildermuthbacteria bacterium RIFCSPLOWO2_01_FULL_48_35</name>
    <dbReference type="NCBI Taxonomy" id="1802463"/>
    <lineage>
        <taxon>Bacteria</taxon>
        <taxon>Candidatus Wildermuthiibacteriota</taxon>
    </lineage>
</organism>
<feature type="domain" description="Aminoacyl-tRNA synthetase class Ia" evidence="13">
    <location>
        <begin position="58"/>
        <end position="481"/>
    </location>
</feature>
<dbReference type="CDD" id="cd07962">
    <property type="entry name" value="Anticodon_Ia_Val"/>
    <property type="match status" value="1"/>
</dbReference>
<sequence length="767" mass="87732">IYPRLISWILTLINITVGSRENFPNPNPGIEKNQEKFYNKTSFMELSKAYEPKNVEGKIYAFWEKSGFFNPDNLPKKTHSKKPYAMVMAPPNITGSLHMGHALESTLSDILIRKKRMEGHQTLWLPGTDHAGIATQNIVEKELKKEGLTRFDLGREKFIEKVWRWKEKYGNAIVEQLKALGVSADWSRTRFTMDAPYQKAVEKAFSHYYKKGWIYRGERCVNWCPRCRTSLSDLEIEYREEKGNFYYIKYGQLTLGTTRPETKLGDTALAAHPSDKRYKDYVGKEITIKSVDPTTPKDKEPKLKEIRIKVIADKAVDPKFGTGIVKVTPAHDAADFEIHRRHPEIPIVQVIGPDGRMTEGAGIRYAGMKTAEARKQIIEDLEKLGLIEKTEDYAHNISLCYRCGSMIEPILSKQWFLKMDQLAKAAMKAVKTGKVKFTPKRWEKIYLDWLRPSEAYGEGGLRSIRDWCISRQIWWGHKIPLDGVNDVLDTWFSSALWPFAALGWPEKTNDLAKFYPTDFLTNDRGIINLWDARMIFSGLEFMKKEPFPKLYIHGTILTKEGKRMSKSLGTGIDPLLLIEKYGADATRWGLAWQTGDLQDIRFGEDNIVMGKKFCNKIWNASRFVLGQIGESSAALPRRQAGLAKEGGPNPKTAADKKILKALDGAAKETADNIEKLQFGKAAQKLYDFFWHDFCDVYIETAKTQIKNQSAQRIEGSGAQTKTILLHVLLNSLKLLHPFVPFVTETIYQQLPLSRKEKCLMIESWPRL</sequence>
<keyword evidence="7 12" id="KW-0067">ATP-binding</keyword>
<evidence type="ECO:0000256" key="3">
    <source>
        <dbReference type="ARBA" id="ARBA00013169"/>
    </source>
</evidence>
<comment type="caution">
    <text evidence="15">The sequence shown here is derived from an EMBL/GenBank/DDBJ whole genome shotgun (WGS) entry which is preliminary data.</text>
</comment>
<keyword evidence="5 12" id="KW-0436">Ligase</keyword>
<dbReference type="InterPro" id="IPR002300">
    <property type="entry name" value="aa-tRNA-synth_Ia"/>
</dbReference>
<dbReference type="InterPro" id="IPR013155">
    <property type="entry name" value="M/V/L/I-tRNA-synth_anticd-bd"/>
</dbReference>
<proteinExistence type="inferred from homology"/>
<accession>A0A1G2RR35</accession>
<evidence type="ECO:0000256" key="11">
    <source>
        <dbReference type="ARBA" id="ARBA00047552"/>
    </source>
</evidence>
<dbReference type="EMBL" id="MHUI01000028">
    <property type="protein sequence ID" value="OHA74491.1"/>
    <property type="molecule type" value="Genomic_DNA"/>
</dbReference>
<dbReference type="PROSITE" id="PS00178">
    <property type="entry name" value="AA_TRNA_LIGASE_I"/>
    <property type="match status" value="1"/>
</dbReference>
<dbReference type="InterPro" id="IPR001412">
    <property type="entry name" value="aa-tRNA-synth_I_CS"/>
</dbReference>
<evidence type="ECO:0000256" key="9">
    <source>
        <dbReference type="ARBA" id="ARBA00023146"/>
    </source>
</evidence>
<dbReference type="FunFam" id="3.40.50.620:FF:000032">
    <property type="entry name" value="Valine--tRNA ligase"/>
    <property type="match status" value="1"/>
</dbReference>
<evidence type="ECO:0000256" key="1">
    <source>
        <dbReference type="ARBA" id="ARBA00004496"/>
    </source>
</evidence>
<dbReference type="SUPFAM" id="SSF52374">
    <property type="entry name" value="Nucleotidylyl transferase"/>
    <property type="match status" value="1"/>
</dbReference>
<comment type="subunit">
    <text evidence="2">Monomer.</text>
</comment>
<dbReference type="InterPro" id="IPR033705">
    <property type="entry name" value="Anticodon_Ia_Val"/>
</dbReference>
<evidence type="ECO:0000259" key="14">
    <source>
        <dbReference type="Pfam" id="PF08264"/>
    </source>
</evidence>
<keyword evidence="6 12" id="KW-0547">Nucleotide-binding</keyword>
<dbReference type="AlphaFoldDB" id="A0A1G2RR35"/>
<comment type="similarity">
    <text evidence="12">Belongs to the class-I aminoacyl-tRNA synthetase family.</text>
</comment>
<dbReference type="InterPro" id="IPR009080">
    <property type="entry name" value="tRNAsynth_Ia_anticodon-bd"/>
</dbReference>
<dbReference type="InterPro" id="IPR009008">
    <property type="entry name" value="Val/Leu/Ile-tRNA-synth_edit"/>
</dbReference>
<dbReference type="EC" id="6.1.1.9" evidence="3"/>
<dbReference type="Proteomes" id="UP000177081">
    <property type="component" value="Unassembled WGS sequence"/>
</dbReference>
<dbReference type="PRINTS" id="PR00986">
    <property type="entry name" value="TRNASYNTHVAL"/>
</dbReference>
<evidence type="ECO:0000256" key="5">
    <source>
        <dbReference type="ARBA" id="ARBA00022598"/>
    </source>
</evidence>
<comment type="catalytic activity">
    <reaction evidence="11">
        <text>tRNA(Val) + L-valine + ATP = L-valyl-tRNA(Val) + AMP + diphosphate</text>
        <dbReference type="Rhea" id="RHEA:10704"/>
        <dbReference type="Rhea" id="RHEA-COMP:9672"/>
        <dbReference type="Rhea" id="RHEA-COMP:9708"/>
        <dbReference type="ChEBI" id="CHEBI:30616"/>
        <dbReference type="ChEBI" id="CHEBI:33019"/>
        <dbReference type="ChEBI" id="CHEBI:57762"/>
        <dbReference type="ChEBI" id="CHEBI:78442"/>
        <dbReference type="ChEBI" id="CHEBI:78537"/>
        <dbReference type="ChEBI" id="CHEBI:456215"/>
        <dbReference type="EC" id="6.1.1.9"/>
    </reaction>
</comment>
<gene>
    <name evidence="15" type="ORF">A3A32_00870</name>
</gene>
<name>A0A1G2RR35_9BACT</name>